<protein>
    <recommendedName>
        <fullName evidence="2">PDZ domain-containing protein</fullName>
    </recommendedName>
</protein>
<feature type="domain" description="PDZ" evidence="2">
    <location>
        <begin position="144"/>
        <end position="226"/>
    </location>
</feature>
<comment type="caution">
    <text evidence="3">The sequence shown here is derived from an EMBL/GenBank/DDBJ whole genome shotgun (WGS) entry which is preliminary data.</text>
</comment>
<dbReference type="PANTHER" id="PTHR46900:SF4">
    <property type="entry name" value="FERM AND PDZ DOMAIN CONTAINING 2"/>
    <property type="match status" value="1"/>
</dbReference>
<dbReference type="EMBL" id="JBGFUD010012293">
    <property type="protein sequence ID" value="MFH4983445.1"/>
    <property type="molecule type" value="Genomic_DNA"/>
</dbReference>
<reference evidence="3 4" key="1">
    <citation type="submission" date="2024-08" db="EMBL/GenBank/DDBJ databases">
        <title>Gnathostoma spinigerum genome.</title>
        <authorList>
            <person name="Gonzalez-Bertolin B."/>
            <person name="Monzon S."/>
            <person name="Zaballos A."/>
            <person name="Jimenez P."/>
            <person name="Dekumyoy P."/>
            <person name="Varona S."/>
            <person name="Cuesta I."/>
            <person name="Sumanam S."/>
            <person name="Adisakwattana P."/>
            <person name="Gasser R.B."/>
            <person name="Hernandez-Gonzalez A."/>
            <person name="Young N.D."/>
            <person name="Perteguer M.J."/>
        </authorList>
    </citation>
    <scope>NUCLEOTIDE SEQUENCE [LARGE SCALE GENOMIC DNA]</scope>
    <source>
        <strain evidence="3">AL3</strain>
        <tissue evidence="3">Liver</tissue>
    </source>
</reference>
<evidence type="ECO:0000313" key="4">
    <source>
        <dbReference type="Proteomes" id="UP001608902"/>
    </source>
</evidence>
<dbReference type="AlphaFoldDB" id="A0ABD6F2V1"/>
<dbReference type="Gene3D" id="2.30.42.10">
    <property type="match status" value="2"/>
</dbReference>
<dbReference type="Proteomes" id="UP001608902">
    <property type="component" value="Unassembled WGS sequence"/>
</dbReference>
<organism evidence="3 4">
    <name type="scientific">Gnathostoma spinigerum</name>
    <dbReference type="NCBI Taxonomy" id="75299"/>
    <lineage>
        <taxon>Eukaryota</taxon>
        <taxon>Metazoa</taxon>
        <taxon>Ecdysozoa</taxon>
        <taxon>Nematoda</taxon>
        <taxon>Chromadorea</taxon>
        <taxon>Rhabditida</taxon>
        <taxon>Spirurina</taxon>
        <taxon>Gnathostomatomorpha</taxon>
        <taxon>Gnathostomatoidea</taxon>
        <taxon>Gnathostomatidae</taxon>
        <taxon>Gnathostoma</taxon>
    </lineage>
</organism>
<gene>
    <name evidence="3" type="ORF">AB6A40_010154</name>
</gene>
<evidence type="ECO:0000313" key="3">
    <source>
        <dbReference type="EMBL" id="MFH4983445.1"/>
    </source>
</evidence>
<dbReference type="InterPro" id="IPR052074">
    <property type="entry name" value="NonRcpt_TyrProt_Phosphatase"/>
</dbReference>
<dbReference type="Pfam" id="PF00595">
    <property type="entry name" value="PDZ"/>
    <property type="match status" value="2"/>
</dbReference>
<dbReference type="SUPFAM" id="SSF50156">
    <property type="entry name" value="PDZ domain-like"/>
    <property type="match status" value="2"/>
</dbReference>
<feature type="domain" description="PDZ" evidence="2">
    <location>
        <begin position="51"/>
        <end position="130"/>
    </location>
</feature>
<proteinExistence type="predicted"/>
<evidence type="ECO:0000256" key="1">
    <source>
        <dbReference type="SAM" id="SignalP"/>
    </source>
</evidence>
<keyword evidence="4" id="KW-1185">Reference proteome</keyword>
<dbReference type="SMART" id="SM00228">
    <property type="entry name" value="PDZ"/>
    <property type="match status" value="2"/>
</dbReference>
<dbReference type="PANTHER" id="PTHR46900">
    <property type="entry name" value="TYROSINE-PROTEIN PHOSPHATASE NON-RECEPTOR TYPE 13"/>
    <property type="match status" value="1"/>
</dbReference>
<feature type="signal peptide" evidence="1">
    <location>
        <begin position="1"/>
        <end position="17"/>
    </location>
</feature>
<dbReference type="InterPro" id="IPR001478">
    <property type="entry name" value="PDZ"/>
</dbReference>
<evidence type="ECO:0000259" key="2">
    <source>
        <dbReference type="PROSITE" id="PS50106"/>
    </source>
</evidence>
<accession>A0ABD6F2V1</accession>
<keyword evidence="1" id="KW-0732">Signal</keyword>
<dbReference type="InterPro" id="IPR036034">
    <property type="entry name" value="PDZ_sf"/>
</dbReference>
<dbReference type="CDD" id="cd00136">
    <property type="entry name" value="PDZ_canonical"/>
    <property type="match status" value="1"/>
</dbReference>
<feature type="chain" id="PRO_5044886579" description="PDZ domain-containing protein" evidence="1">
    <location>
        <begin position="18"/>
        <end position="228"/>
    </location>
</feature>
<name>A0ABD6F2V1_9BILA</name>
<dbReference type="PROSITE" id="PS50106">
    <property type="entry name" value="PDZ"/>
    <property type="match status" value="2"/>
</dbReference>
<sequence>MICPITVWLLWVFILKRDQINKFPSVYSGSNLDWTDDLSDLSEEKPADMITVRLDRNETGSLGVQIASVAGSVYVKQLTAEPAISNPEIKIGDKVVQINGQSTANLVHQQVVDLLRKGGRTVLLGLQRMRSESPPHSDVEKTIKVVLEKSPTGSLGLSLAKKTGLDGIFIRMIGTGSAADLDGSLRIGDKIWEINGKPVHSWSPGAIVDMLKSATNPVEIVVKREVHR</sequence>